<dbReference type="InterPro" id="IPR002078">
    <property type="entry name" value="Sigma_54_int"/>
</dbReference>
<dbReference type="InterPro" id="IPR025662">
    <property type="entry name" value="Sigma_54_int_dom_ATP-bd_1"/>
</dbReference>
<dbReference type="PROSITE" id="PS00675">
    <property type="entry name" value="SIGMA54_INTERACT_1"/>
    <property type="match status" value="1"/>
</dbReference>
<dbReference type="CDD" id="cd00009">
    <property type="entry name" value="AAA"/>
    <property type="match status" value="1"/>
</dbReference>
<dbReference type="InterPro" id="IPR058031">
    <property type="entry name" value="AAA_lid_NorR"/>
</dbReference>
<name>A0A0E2EJ73_TREDN</name>
<dbReference type="GO" id="GO:0043565">
    <property type="term" value="F:sequence-specific DNA binding"/>
    <property type="evidence" value="ECO:0007669"/>
    <property type="project" value="InterPro"/>
</dbReference>
<dbReference type="Pfam" id="PF25601">
    <property type="entry name" value="AAA_lid_14"/>
    <property type="match status" value="1"/>
</dbReference>
<dbReference type="GO" id="GO:0005524">
    <property type="term" value="F:ATP binding"/>
    <property type="evidence" value="ECO:0007669"/>
    <property type="project" value="UniProtKB-KW"/>
</dbReference>
<evidence type="ECO:0000256" key="4">
    <source>
        <dbReference type="ARBA" id="ARBA00023125"/>
    </source>
</evidence>
<keyword evidence="4" id="KW-0238">DNA-binding</keyword>
<dbReference type="AlphaFoldDB" id="A0A0E2EJ73"/>
<reference evidence="8" key="1">
    <citation type="submission" date="2012-01" db="EMBL/GenBank/DDBJ databases">
        <title>The Genome Sequence of Treponema denticola H-22.</title>
        <authorList>
            <consortium name="The Broad Institute Genome Sequencing Platform"/>
            <person name="Earl A."/>
            <person name="Ward D."/>
            <person name="Feldgarden M."/>
            <person name="Gevers D."/>
            <person name="Blanton J.M."/>
            <person name="Fenno C.J."/>
            <person name="Baranova O.V."/>
            <person name="Mathney J."/>
            <person name="Dewhirst F.E."/>
            <person name="Izard J."/>
            <person name="Young S.K."/>
            <person name="Zeng Q."/>
            <person name="Gargeya S."/>
            <person name="Fitzgerald M."/>
            <person name="Haas B."/>
            <person name="Abouelleil A."/>
            <person name="Alvarado L."/>
            <person name="Arachchi H.M."/>
            <person name="Berlin A."/>
            <person name="Chapman S.B."/>
            <person name="Gearin G."/>
            <person name="Goldberg J."/>
            <person name="Griggs A."/>
            <person name="Gujja S."/>
            <person name="Hansen M."/>
            <person name="Heiman D."/>
            <person name="Howarth C."/>
            <person name="Larimer J."/>
            <person name="Lui A."/>
            <person name="MacDonald P.J.P."/>
            <person name="McCowen C."/>
            <person name="Montmayeur A."/>
            <person name="Murphy C."/>
            <person name="Neiman D."/>
            <person name="Pearson M."/>
            <person name="Priest M."/>
            <person name="Roberts A."/>
            <person name="Saif S."/>
            <person name="Shea T."/>
            <person name="Sisk P."/>
            <person name="Stolte C."/>
            <person name="Sykes S."/>
            <person name="Wortman J."/>
            <person name="Nusbaum C."/>
            <person name="Birren B."/>
        </authorList>
    </citation>
    <scope>NUCLEOTIDE SEQUENCE [LARGE SCALE GENOMIC DNA]</scope>
    <source>
        <strain evidence="8">H-22</strain>
    </source>
</reference>
<dbReference type="SUPFAM" id="SSF46689">
    <property type="entry name" value="Homeodomain-like"/>
    <property type="match status" value="1"/>
</dbReference>
<dbReference type="GeneID" id="2741206"/>
<dbReference type="InterPro" id="IPR029016">
    <property type="entry name" value="GAF-like_dom_sf"/>
</dbReference>
<feature type="domain" description="Sigma-54 factor interaction" evidence="6">
    <location>
        <begin position="195"/>
        <end position="424"/>
    </location>
</feature>
<evidence type="ECO:0000259" key="7">
    <source>
        <dbReference type="PROSITE" id="PS50943"/>
    </source>
</evidence>
<evidence type="ECO:0000256" key="2">
    <source>
        <dbReference type="ARBA" id="ARBA00022840"/>
    </source>
</evidence>
<keyword evidence="5" id="KW-0804">Transcription</keyword>
<dbReference type="Gene3D" id="1.10.8.60">
    <property type="match status" value="1"/>
</dbReference>
<sequence length="505" mass="57370">MSTVESIKRDKLNTLINTSLLINSNYSDLSVLLEKIVESAMDVVEGDAASLLMLEPDGERLRFEIAIGPKGIEAKKMVLDLDGIAGWVIKYNRSAIINDVLSDPRFDPTVQKVTGYKNRNMIAVPMRIKDECIGVIEVLNKREEKDFDSDDLNVLELFATQTAIAYQNAKHYEKSREEIICLQDQLEQDRGYHTFIAKSKVMNEKLELCRNIAASDASVLILGESGVGKELIAEQLHLNSRRVNNPFIRVNCAALPEGLLESELFGHVRGAFTDAISDRKGRFELADKGTIFLDEIGDIPLTLQTKLLRVLQEMAFERVGSNKTLTVDTRIIAATNKNIEELVRQGKFRSDLYYRLNVLPIYIPPLRNRKDDIQELAHFFLKKFSKEVKKPFLGFSPDAEKLINAYSWPGNIRELENAVERACVLGKPPYIEEKDLLLKFESSSFEPEVNYSNPDLKSAVNDFKKSFIVKILNEHKWNQTAAAEKLGIQRTYLSRLIKELEIKEI</sequence>
<dbReference type="PATRIC" id="fig|999432.5.peg.818"/>
<dbReference type="PROSITE" id="PS50045">
    <property type="entry name" value="SIGMA54_INTERACT_4"/>
    <property type="match status" value="1"/>
</dbReference>
<dbReference type="SUPFAM" id="SSF52540">
    <property type="entry name" value="P-loop containing nucleoside triphosphate hydrolases"/>
    <property type="match status" value="1"/>
</dbReference>
<dbReference type="InterPro" id="IPR009057">
    <property type="entry name" value="Homeodomain-like_sf"/>
</dbReference>
<dbReference type="InterPro" id="IPR025943">
    <property type="entry name" value="Sigma_54_int_dom_ATP-bd_2"/>
</dbReference>
<dbReference type="PRINTS" id="PR01590">
    <property type="entry name" value="HTHFIS"/>
</dbReference>
<dbReference type="SMART" id="SM00065">
    <property type="entry name" value="GAF"/>
    <property type="match status" value="1"/>
</dbReference>
<evidence type="ECO:0000256" key="1">
    <source>
        <dbReference type="ARBA" id="ARBA00022741"/>
    </source>
</evidence>
<dbReference type="SUPFAM" id="SSF55781">
    <property type="entry name" value="GAF domain-like"/>
    <property type="match status" value="1"/>
</dbReference>
<feature type="domain" description="HTH cro/C1-type" evidence="7">
    <location>
        <begin position="468"/>
        <end position="496"/>
    </location>
</feature>
<dbReference type="EMBL" id="AGDV01000006">
    <property type="protein sequence ID" value="EMB35023.1"/>
    <property type="molecule type" value="Genomic_DNA"/>
</dbReference>
<dbReference type="InterPro" id="IPR027417">
    <property type="entry name" value="P-loop_NTPase"/>
</dbReference>
<proteinExistence type="predicted"/>
<evidence type="ECO:0000256" key="3">
    <source>
        <dbReference type="ARBA" id="ARBA00023015"/>
    </source>
</evidence>
<dbReference type="RefSeq" id="WP_002675527.1">
    <property type="nucleotide sequence ID" value="NZ_CM001795.1"/>
</dbReference>
<dbReference type="Gene3D" id="3.40.50.300">
    <property type="entry name" value="P-loop containing nucleotide triphosphate hydrolases"/>
    <property type="match status" value="1"/>
</dbReference>
<dbReference type="InterPro" id="IPR001387">
    <property type="entry name" value="Cro/C1-type_HTH"/>
</dbReference>
<dbReference type="HOGENOM" id="CLU_000445_95_2_12"/>
<dbReference type="Pfam" id="PF02954">
    <property type="entry name" value="HTH_8"/>
    <property type="match status" value="1"/>
</dbReference>
<dbReference type="PROSITE" id="PS00676">
    <property type="entry name" value="SIGMA54_INTERACT_2"/>
    <property type="match status" value="1"/>
</dbReference>
<evidence type="ECO:0000256" key="5">
    <source>
        <dbReference type="ARBA" id="ARBA00023163"/>
    </source>
</evidence>
<dbReference type="Proteomes" id="UP000011705">
    <property type="component" value="Chromosome"/>
</dbReference>
<dbReference type="InterPro" id="IPR002197">
    <property type="entry name" value="HTH_Fis"/>
</dbReference>
<accession>A0A0E2EJ73</accession>
<dbReference type="Gene3D" id="1.10.10.60">
    <property type="entry name" value="Homeodomain-like"/>
    <property type="match status" value="1"/>
</dbReference>
<protein>
    <submittedName>
        <fullName evidence="8">Uncharacterized protein</fullName>
    </submittedName>
</protein>
<organism evidence="8">
    <name type="scientific">Treponema denticola H-22</name>
    <dbReference type="NCBI Taxonomy" id="999432"/>
    <lineage>
        <taxon>Bacteria</taxon>
        <taxon>Pseudomonadati</taxon>
        <taxon>Spirochaetota</taxon>
        <taxon>Spirochaetia</taxon>
        <taxon>Spirochaetales</taxon>
        <taxon>Treponemataceae</taxon>
        <taxon>Treponema</taxon>
    </lineage>
</organism>
<dbReference type="InterPro" id="IPR003018">
    <property type="entry name" value="GAF"/>
</dbReference>
<dbReference type="SMART" id="SM00382">
    <property type="entry name" value="AAA"/>
    <property type="match status" value="1"/>
</dbReference>
<dbReference type="Gene3D" id="3.30.450.40">
    <property type="match status" value="1"/>
</dbReference>
<dbReference type="PROSITE" id="PS50943">
    <property type="entry name" value="HTH_CROC1"/>
    <property type="match status" value="1"/>
</dbReference>
<dbReference type="InterPro" id="IPR025944">
    <property type="entry name" value="Sigma_54_int_dom_CS"/>
</dbReference>
<dbReference type="GO" id="GO:0006355">
    <property type="term" value="P:regulation of DNA-templated transcription"/>
    <property type="evidence" value="ECO:0007669"/>
    <property type="project" value="InterPro"/>
</dbReference>
<dbReference type="FunFam" id="3.40.50.300:FF:000006">
    <property type="entry name" value="DNA-binding transcriptional regulator NtrC"/>
    <property type="match status" value="1"/>
</dbReference>
<dbReference type="InterPro" id="IPR003593">
    <property type="entry name" value="AAA+_ATPase"/>
</dbReference>
<evidence type="ECO:0000313" key="8">
    <source>
        <dbReference type="EMBL" id="EMB35023.1"/>
    </source>
</evidence>
<dbReference type="PANTHER" id="PTHR32071:SF57">
    <property type="entry name" value="C4-DICARBOXYLATE TRANSPORT TRANSCRIPTIONAL REGULATORY PROTEIN DCTD"/>
    <property type="match status" value="1"/>
</dbReference>
<comment type="caution">
    <text evidence="8">The sequence shown here is derived from an EMBL/GenBank/DDBJ whole genome shotgun (WGS) entry which is preliminary data.</text>
</comment>
<keyword evidence="3" id="KW-0805">Transcription regulation</keyword>
<dbReference type="Pfam" id="PF01590">
    <property type="entry name" value="GAF"/>
    <property type="match status" value="1"/>
</dbReference>
<dbReference type="PROSITE" id="PS00688">
    <property type="entry name" value="SIGMA54_INTERACT_3"/>
    <property type="match status" value="1"/>
</dbReference>
<dbReference type="Pfam" id="PF00158">
    <property type="entry name" value="Sigma54_activat"/>
    <property type="match status" value="1"/>
</dbReference>
<gene>
    <name evidence="8" type="ORF">HMPREF9726_00789</name>
</gene>
<keyword evidence="1" id="KW-0547">Nucleotide-binding</keyword>
<dbReference type="PANTHER" id="PTHR32071">
    <property type="entry name" value="TRANSCRIPTIONAL REGULATORY PROTEIN"/>
    <property type="match status" value="1"/>
</dbReference>
<keyword evidence="2" id="KW-0067">ATP-binding</keyword>
<evidence type="ECO:0000259" key="6">
    <source>
        <dbReference type="PROSITE" id="PS50045"/>
    </source>
</evidence>